<reference evidence="8 9" key="1">
    <citation type="submission" date="2021-03" db="EMBL/GenBank/DDBJ databases">
        <authorList>
            <person name="Peeters C."/>
        </authorList>
    </citation>
    <scope>NUCLEOTIDE SEQUENCE [LARGE SCALE GENOMIC DNA]</scope>
    <source>
        <strain evidence="8 9">LMG 26411</strain>
    </source>
</reference>
<evidence type="ECO:0000313" key="9">
    <source>
        <dbReference type="Proteomes" id="UP000672657"/>
    </source>
</evidence>
<dbReference type="EMBL" id="CAJPVI010000057">
    <property type="protein sequence ID" value="CAG2159326.1"/>
    <property type="molecule type" value="Genomic_DNA"/>
</dbReference>
<dbReference type="Gene3D" id="1.20.140.10">
    <property type="entry name" value="Butyryl-CoA Dehydrogenase, subunit A, domain 3"/>
    <property type="match status" value="1"/>
</dbReference>
<keyword evidence="5 8" id="KW-0560">Oxidoreductase</keyword>
<dbReference type="SUPFAM" id="SSF56645">
    <property type="entry name" value="Acyl-CoA dehydrogenase NM domain-like"/>
    <property type="match status" value="1"/>
</dbReference>
<dbReference type="PANTHER" id="PTHR43884">
    <property type="entry name" value="ACYL-COA DEHYDROGENASE"/>
    <property type="match status" value="1"/>
</dbReference>
<comment type="similarity">
    <text evidence="2">Belongs to the acyl-CoA dehydrogenase family.</text>
</comment>
<keyword evidence="3" id="KW-0285">Flavoprotein</keyword>
<keyword evidence="4" id="KW-0274">FAD</keyword>
<dbReference type="InterPro" id="IPR037069">
    <property type="entry name" value="AcylCoA_DH/ox_N_sf"/>
</dbReference>
<dbReference type="Gene3D" id="2.40.110.10">
    <property type="entry name" value="Butyryl-CoA Dehydrogenase, subunit A, domain 2"/>
    <property type="match status" value="1"/>
</dbReference>
<evidence type="ECO:0000259" key="7">
    <source>
        <dbReference type="Pfam" id="PF02771"/>
    </source>
</evidence>
<evidence type="ECO:0000313" key="8">
    <source>
        <dbReference type="EMBL" id="CAG2159326.1"/>
    </source>
</evidence>
<evidence type="ECO:0000256" key="5">
    <source>
        <dbReference type="ARBA" id="ARBA00023002"/>
    </source>
</evidence>
<evidence type="ECO:0000256" key="1">
    <source>
        <dbReference type="ARBA" id="ARBA00001974"/>
    </source>
</evidence>
<comment type="cofactor">
    <cofactor evidence="1">
        <name>FAD</name>
        <dbReference type="ChEBI" id="CHEBI:57692"/>
    </cofactor>
</comment>
<dbReference type="Proteomes" id="UP000672657">
    <property type="component" value="Unassembled WGS sequence"/>
</dbReference>
<dbReference type="GO" id="GO:0016491">
    <property type="term" value="F:oxidoreductase activity"/>
    <property type="evidence" value="ECO:0007669"/>
    <property type="project" value="UniProtKB-KW"/>
</dbReference>
<evidence type="ECO:0000256" key="3">
    <source>
        <dbReference type="ARBA" id="ARBA00022630"/>
    </source>
</evidence>
<protein>
    <submittedName>
        <fullName evidence="8">Acyl-CoA dehydrogenase</fullName>
        <ecNumber evidence="8">1.3.99.-</ecNumber>
    </submittedName>
</protein>
<sequence length="375" mass="39605">MNFDFSEDMDMLREQARRMLQQKCPTSAVRRVLEGKDTFDRKLWKEIAQVGWTGTAIPEAYGGAGLGYEGLCVLAEELGRVAAPVPFASSVYLATEAILAHGTDAQKAAWLPRLAAGEVIGAFALAEGLGNPAAAAVHARVEGGRLSGTKWPVMDGGIADFAVVVANDDAGTPALYLVDLAAAGVTRAPLETVDPTRAQARIVFEAAPAEKLAGGEAGWAPVERLLCKAAVLLAFEQVGGAAACVEMGTAYAKERIAFGRPIGSFQAIKHKLADMYTATELARSNAYYGAWALDADAPELPLAAAAASVSATEAFRFASRENIQTHGGMGFTWELDCHLYFRRAGTLAMQLGSVAYWKDRLVTCWADSSAAGAAN</sequence>
<organism evidence="8 9">
    <name type="scientific">Cupriavidus numazuensis</name>
    <dbReference type="NCBI Taxonomy" id="221992"/>
    <lineage>
        <taxon>Bacteria</taxon>
        <taxon>Pseudomonadati</taxon>
        <taxon>Pseudomonadota</taxon>
        <taxon>Betaproteobacteria</taxon>
        <taxon>Burkholderiales</taxon>
        <taxon>Burkholderiaceae</taxon>
        <taxon>Cupriavidus</taxon>
    </lineage>
</organism>
<dbReference type="EC" id="1.3.99.-" evidence="8"/>
<accession>A0ABM8TSJ1</accession>
<dbReference type="Gene3D" id="1.10.540.10">
    <property type="entry name" value="Acyl-CoA dehydrogenase/oxidase, N-terminal domain"/>
    <property type="match status" value="1"/>
</dbReference>
<proteinExistence type="inferred from homology"/>
<evidence type="ECO:0000256" key="4">
    <source>
        <dbReference type="ARBA" id="ARBA00022827"/>
    </source>
</evidence>
<feature type="domain" description="Acyl-CoA dehydrogenase/oxidase N-terminal" evidence="7">
    <location>
        <begin position="6"/>
        <end position="118"/>
    </location>
</feature>
<evidence type="ECO:0000256" key="2">
    <source>
        <dbReference type="ARBA" id="ARBA00009347"/>
    </source>
</evidence>
<dbReference type="Pfam" id="PF02771">
    <property type="entry name" value="Acyl-CoA_dh_N"/>
    <property type="match status" value="1"/>
</dbReference>
<name>A0ABM8TSJ1_9BURK</name>
<dbReference type="InterPro" id="IPR036250">
    <property type="entry name" value="AcylCo_DH-like_C"/>
</dbReference>
<dbReference type="PANTHER" id="PTHR43884:SF20">
    <property type="entry name" value="ACYL-COA DEHYDROGENASE FADE28"/>
    <property type="match status" value="1"/>
</dbReference>
<dbReference type="InterPro" id="IPR009075">
    <property type="entry name" value="AcylCo_DH/oxidase_C"/>
</dbReference>
<dbReference type="Pfam" id="PF00441">
    <property type="entry name" value="Acyl-CoA_dh_1"/>
    <property type="match status" value="1"/>
</dbReference>
<comment type="caution">
    <text evidence="8">The sequence shown here is derived from an EMBL/GenBank/DDBJ whole genome shotgun (WGS) entry which is preliminary data.</text>
</comment>
<gene>
    <name evidence="8" type="primary">acdA_9</name>
    <name evidence="8" type="ORF">LMG26411_06616</name>
</gene>
<dbReference type="SUPFAM" id="SSF47203">
    <property type="entry name" value="Acyl-CoA dehydrogenase C-terminal domain-like"/>
    <property type="match status" value="1"/>
</dbReference>
<dbReference type="InterPro" id="IPR046373">
    <property type="entry name" value="Acyl-CoA_Oxase/DH_mid-dom_sf"/>
</dbReference>
<keyword evidence="9" id="KW-1185">Reference proteome</keyword>
<evidence type="ECO:0000259" key="6">
    <source>
        <dbReference type="Pfam" id="PF00441"/>
    </source>
</evidence>
<feature type="domain" description="Acyl-CoA dehydrogenase/oxidase C-terminal" evidence="6">
    <location>
        <begin position="217"/>
        <end position="349"/>
    </location>
</feature>
<dbReference type="RefSeq" id="WP_211957436.1">
    <property type="nucleotide sequence ID" value="NZ_CAJPVI010000057.1"/>
</dbReference>
<dbReference type="InterPro" id="IPR013786">
    <property type="entry name" value="AcylCoA_DH/ox_N"/>
</dbReference>
<dbReference type="InterPro" id="IPR009100">
    <property type="entry name" value="AcylCoA_DH/oxidase_NM_dom_sf"/>
</dbReference>